<keyword evidence="2" id="KW-1185">Reference proteome</keyword>
<reference evidence="1 2" key="1">
    <citation type="submission" date="2019-07" db="EMBL/GenBank/DDBJ databases">
        <title>Genomic Encyclopedia of Type Strains, Phase IV (KMG-IV): sequencing the most valuable type-strain genomes for metagenomic binning, comparative biology and taxonomic classification.</title>
        <authorList>
            <person name="Goeker M."/>
        </authorList>
    </citation>
    <scope>NUCLEOTIDE SEQUENCE [LARGE SCALE GENOMIC DNA]</scope>
    <source>
        <strain evidence="1 2">SS015</strain>
    </source>
</reference>
<dbReference type="Proteomes" id="UP000324159">
    <property type="component" value="Unassembled WGS sequence"/>
</dbReference>
<organism evidence="1 2">
    <name type="scientific">Geothermobacter ehrlichii</name>
    <dbReference type="NCBI Taxonomy" id="213224"/>
    <lineage>
        <taxon>Bacteria</taxon>
        <taxon>Pseudomonadati</taxon>
        <taxon>Thermodesulfobacteriota</taxon>
        <taxon>Desulfuromonadia</taxon>
        <taxon>Desulfuromonadales</taxon>
        <taxon>Geothermobacteraceae</taxon>
        <taxon>Geothermobacter</taxon>
    </lineage>
</organism>
<gene>
    <name evidence="1" type="ORF">EDC39_106208</name>
</gene>
<dbReference type="SUPFAM" id="SSF52402">
    <property type="entry name" value="Adenine nucleotide alpha hydrolases-like"/>
    <property type="match status" value="2"/>
</dbReference>
<dbReference type="RefSeq" id="WP_148895971.1">
    <property type="nucleotide sequence ID" value="NZ_VNIB01000006.1"/>
</dbReference>
<name>A0A5D3WIE0_9BACT</name>
<dbReference type="EMBL" id="VNIB01000006">
    <property type="protein sequence ID" value="TYO98602.1"/>
    <property type="molecule type" value="Genomic_DNA"/>
</dbReference>
<protein>
    <submittedName>
        <fullName evidence="1">Universal stress protein family protein</fullName>
    </submittedName>
</protein>
<proteinExistence type="predicted"/>
<comment type="caution">
    <text evidence="1">The sequence shown here is derived from an EMBL/GenBank/DDBJ whole genome shotgun (WGS) entry which is preliminary data.</text>
</comment>
<dbReference type="Gene3D" id="3.40.50.12370">
    <property type="match status" value="1"/>
</dbReference>
<dbReference type="OrthoDB" id="5393836at2"/>
<evidence type="ECO:0000313" key="2">
    <source>
        <dbReference type="Proteomes" id="UP000324159"/>
    </source>
</evidence>
<sequence>MAYRNILVHLDQCERSGYRFGLALELARRQGARLSVYYATPFPFVGQEPEKRLRADLLADCRHRAEQVGVELAWCDDAETLVHQPLPVRLNYQAFFADLTLIGQPAPGTGSASAALKDLPEKLIFSTGRPVLTVPYVGEFERLGSRIMVAWRSGRASARALLDALPLMRQAESVHLLTFITSRGEQGLAGETLDRLGSYLKCHGIAAETETRLIQDIGFGDALLNRVTDEGIDLLVAGGPLPAAPAPMAGQLLKEMTVPVLMSS</sequence>
<accession>A0A5D3WIE0</accession>
<dbReference type="AlphaFoldDB" id="A0A5D3WIE0"/>
<evidence type="ECO:0000313" key="1">
    <source>
        <dbReference type="EMBL" id="TYO98602.1"/>
    </source>
</evidence>